<dbReference type="GeneID" id="36341186"/>
<keyword evidence="2" id="KW-1185">Reference proteome</keyword>
<dbReference type="CTD" id="36341186"/>
<dbReference type="EMBL" id="APAU02000040">
    <property type="protein sequence ID" value="EUB59709.1"/>
    <property type="molecule type" value="Genomic_DNA"/>
</dbReference>
<dbReference type="RefSeq" id="XP_024350905.1">
    <property type="nucleotide sequence ID" value="XM_024494720.1"/>
</dbReference>
<evidence type="ECO:0000313" key="1">
    <source>
        <dbReference type="EMBL" id="EUB59709.1"/>
    </source>
</evidence>
<accession>W6V1G8</accession>
<evidence type="ECO:0000313" key="2">
    <source>
        <dbReference type="Proteomes" id="UP000019149"/>
    </source>
</evidence>
<sequence>MPNTSWWDNTGLAFCLIIKHLVIPYISPALKKASDIPLFSLFFTFSVRRKQAKSSIPLFFGMALSSFLWDGGTRVTGKAHVEVEIENVFLFVEIRTFNNETNLFVLQMCIGINMHYSFPKLHTSPASAAVSIHQIYLGEFSSFISTPITALTKLTLFEPLDVLCQIGTSCDAAAVRALPFIKANLIYYVASQAFCKDEGKHNTRSEYIHLANEKVSGLLAWSKGQPTRPSTKAKSKVAPRQYWEINNRRVAIIQANGEYFERTVQWMNKKQINIEHNLDALTLIQTDIADKF</sequence>
<protein>
    <submittedName>
        <fullName evidence="1">Uncharacterized protein</fullName>
    </submittedName>
</protein>
<gene>
    <name evidence="1" type="ORF">EGR_05471</name>
</gene>
<comment type="caution">
    <text evidence="1">The sequence shown here is derived from an EMBL/GenBank/DDBJ whole genome shotgun (WGS) entry which is preliminary data.</text>
</comment>
<name>W6V1G8_ECHGR</name>
<dbReference type="KEGG" id="egl:EGR_05471"/>
<reference evidence="1 2" key="1">
    <citation type="journal article" date="2013" name="Nat. Genet.">
        <title>The genome of the hydatid tapeworm Echinococcus granulosus.</title>
        <authorList>
            <person name="Zheng H."/>
            <person name="Zhang W."/>
            <person name="Zhang L."/>
            <person name="Zhang Z."/>
            <person name="Li J."/>
            <person name="Lu G."/>
            <person name="Zhu Y."/>
            <person name="Wang Y."/>
            <person name="Huang Y."/>
            <person name="Liu J."/>
            <person name="Kang H."/>
            <person name="Chen J."/>
            <person name="Wang L."/>
            <person name="Chen A."/>
            <person name="Yu S."/>
            <person name="Gao Z."/>
            <person name="Jin L."/>
            <person name="Gu W."/>
            <person name="Wang Z."/>
            <person name="Zhao L."/>
            <person name="Shi B."/>
            <person name="Wen H."/>
            <person name="Lin R."/>
            <person name="Jones M.K."/>
            <person name="Brejova B."/>
            <person name="Vinar T."/>
            <person name="Zhao G."/>
            <person name="McManus D.P."/>
            <person name="Chen Z."/>
            <person name="Zhou Y."/>
            <person name="Wang S."/>
        </authorList>
    </citation>
    <scope>NUCLEOTIDE SEQUENCE [LARGE SCALE GENOMIC DNA]</scope>
</reference>
<dbReference type="Proteomes" id="UP000019149">
    <property type="component" value="Unassembled WGS sequence"/>
</dbReference>
<proteinExistence type="predicted"/>
<dbReference type="AlphaFoldDB" id="W6V1G8"/>
<organism evidence="1 2">
    <name type="scientific">Echinococcus granulosus</name>
    <name type="common">Hydatid tapeworm</name>
    <dbReference type="NCBI Taxonomy" id="6210"/>
    <lineage>
        <taxon>Eukaryota</taxon>
        <taxon>Metazoa</taxon>
        <taxon>Spiralia</taxon>
        <taxon>Lophotrochozoa</taxon>
        <taxon>Platyhelminthes</taxon>
        <taxon>Cestoda</taxon>
        <taxon>Eucestoda</taxon>
        <taxon>Cyclophyllidea</taxon>
        <taxon>Taeniidae</taxon>
        <taxon>Echinococcus</taxon>
        <taxon>Echinococcus granulosus group</taxon>
    </lineage>
</organism>